<evidence type="ECO:0000313" key="2">
    <source>
        <dbReference type="EMBL" id="ACK65687.1"/>
    </source>
</evidence>
<keyword evidence="3" id="KW-1185">Reference proteome</keyword>
<keyword evidence="2" id="KW-0808">Transferase</keyword>
<protein>
    <submittedName>
        <fullName evidence="2">Nucleotidyl transferase</fullName>
    </submittedName>
</protein>
<dbReference type="Pfam" id="PF00483">
    <property type="entry name" value="NTP_transferase"/>
    <property type="match status" value="1"/>
</dbReference>
<organism evidence="2 3">
    <name type="scientific">Rippkaea orientalis (strain PCC 8801 / RF-1)</name>
    <name type="common">Cyanothece sp. (strain PCC 8801)</name>
    <dbReference type="NCBI Taxonomy" id="41431"/>
    <lineage>
        <taxon>Bacteria</taxon>
        <taxon>Bacillati</taxon>
        <taxon>Cyanobacteriota</taxon>
        <taxon>Cyanophyceae</taxon>
        <taxon>Oscillatoriophycideae</taxon>
        <taxon>Chroococcales</taxon>
        <taxon>Aphanothecaceae</taxon>
        <taxon>Rippkaea</taxon>
        <taxon>Rippkaea orientalis</taxon>
    </lineage>
</organism>
<dbReference type="SUPFAM" id="SSF53448">
    <property type="entry name" value="Nucleotide-diphospho-sugar transferases"/>
    <property type="match status" value="1"/>
</dbReference>
<dbReference type="InterPro" id="IPR029044">
    <property type="entry name" value="Nucleotide-diphossugar_trans"/>
</dbReference>
<dbReference type="InterPro" id="IPR005835">
    <property type="entry name" value="NTP_transferase_dom"/>
</dbReference>
<dbReference type="eggNOG" id="COG1208">
    <property type="taxonomic scope" value="Bacteria"/>
</dbReference>
<evidence type="ECO:0000259" key="1">
    <source>
        <dbReference type="Pfam" id="PF00483"/>
    </source>
</evidence>
<dbReference type="KEGG" id="cyp:PCC8801_1636"/>
<dbReference type="HOGENOM" id="CLU_029499_2_0_3"/>
<dbReference type="GO" id="GO:0016740">
    <property type="term" value="F:transferase activity"/>
    <property type="evidence" value="ECO:0007669"/>
    <property type="project" value="UniProtKB-KW"/>
</dbReference>
<proteinExistence type="predicted"/>
<dbReference type="OrthoDB" id="9801899at2"/>
<dbReference type="Gene3D" id="3.90.550.10">
    <property type="entry name" value="Spore Coat Polysaccharide Biosynthesis Protein SpsA, Chain A"/>
    <property type="match status" value="1"/>
</dbReference>
<dbReference type="CDD" id="cd06915">
    <property type="entry name" value="NTP_transferase_WcbM_like"/>
    <property type="match status" value="1"/>
</dbReference>
<dbReference type="PANTHER" id="PTHR22572">
    <property type="entry name" value="SUGAR-1-PHOSPHATE GUANYL TRANSFERASE"/>
    <property type="match status" value="1"/>
</dbReference>
<evidence type="ECO:0000313" key="3">
    <source>
        <dbReference type="Proteomes" id="UP000008204"/>
    </source>
</evidence>
<dbReference type="AlphaFoldDB" id="B7JVZ8"/>
<name>B7JVZ8_RIPO1</name>
<dbReference type="RefSeq" id="WP_012594960.1">
    <property type="nucleotide sequence ID" value="NC_011726.1"/>
</dbReference>
<dbReference type="EMBL" id="CP001287">
    <property type="protein sequence ID" value="ACK65687.1"/>
    <property type="molecule type" value="Genomic_DNA"/>
</dbReference>
<dbReference type="STRING" id="41431.PCC8801_1636"/>
<dbReference type="Proteomes" id="UP000008204">
    <property type="component" value="Chromosome"/>
</dbReference>
<gene>
    <name evidence="2" type="ordered locus">PCC8801_1636</name>
</gene>
<sequence length="243" mass="26967">MTKIAAVILAGGYGTRVKHLLPNVPKPMASVAGKPFLEWILRYLKHQGITQNILSTGYLSDVIEEYFQQKPIPEIEVYCCQETEPLGTAGGFLNAVKNTNLFPDAWLVINGDSLIVAKFPEMVDYLADDRIDGVMLGVFVEDASRYGSLVINESGNLVKFAEKRPGQGIINGGVYLLRHQVLQQFPSGVPLSFEYDVFPILLKENLTIKVHKIQAPFLDIGTPETLPQAESFIIENFSQLIND</sequence>
<feature type="domain" description="Nucleotidyl transferase" evidence="1">
    <location>
        <begin position="6"/>
        <end position="234"/>
    </location>
</feature>
<reference evidence="3" key="1">
    <citation type="journal article" date="2011" name="MBio">
        <title>Novel metabolic attributes of the genus Cyanothece, comprising a group of unicellular nitrogen-fixing Cyanobacteria.</title>
        <authorList>
            <person name="Bandyopadhyay A."/>
            <person name="Elvitigala T."/>
            <person name="Welsh E."/>
            <person name="Stockel J."/>
            <person name="Liberton M."/>
            <person name="Min H."/>
            <person name="Sherman L.A."/>
            <person name="Pakrasi H.B."/>
        </authorList>
    </citation>
    <scope>NUCLEOTIDE SEQUENCE [LARGE SCALE GENOMIC DNA]</scope>
    <source>
        <strain evidence="3">PCC 8801</strain>
    </source>
</reference>
<accession>B7JVZ8</accession>
<dbReference type="InterPro" id="IPR050486">
    <property type="entry name" value="Mannose-1P_guanyltransferase"/>
</dbReference>